<protein>
    <submittedName>
        <fullName evidence="2">Uncharacterized protein</fullName>
    </submittedName>
</protein>
<gene>
    <name evidence="2" type="ORF">JIN81_03985</name>
</gene>
<keyword evidence="1" id="KW-1133">Transmembrane helix</keyword>
<evidence type="ECO:0000313" key="2">
    <source>
        <dbReference type="EMBL" id="MBK1826165.1"/>
    </source>
</evidence>
<keyword evidence="1" id="KW-0472">Membrane</keyword>
<accession>A0A934R928</accession>
<sequence length="200" mass="21305">MDVNLPNHLDTTRRILQGSLRLHPDEVAPAIPAGLLADLQQRFAPAPPATRRLVIEPPAPVENFFQRAVRFFSTPAVGATAIIIGVLSFAIPAMLPSDTTETFRGTQSAAVQLTIPIYVTGGPLDMSEILASSGDFQPDAIINAESRESALRFDGPKVIVDFEQGEVMSIDEAGLLISKEPLPEDIGGVGIAVARAVSRL</sequence>
<feature type="transmembrane region" description="Helical" evidence="1">
    <location>
        <begin position="76"/>
        <end position="95"/>
    </location>
</feature>
<dbReference type="RefSeq" id="WP_200276615.1">
    <property type="nucleotide sequence ID" value="NZ_JAENII010000002.1"/>
</dbReference>
<name>A0A934R928_9BACT</name>
<organism evidence="2 3">
    <name type="scientific">Haloferula rosea</name>
    <dbReference type="NCBI Taxonomy" id="490093"/>
    <lineage>
        <taxon>Bacteria</taxon>
        <taxon>Pseudomonadati</taxon>
        <taxon>Verrucomicrobiota</taxon>
        <taxon>Verrucomicrobiia</taxon>
        <taxon>Verrucomicrobiales</taxon>
        <taxon>Verrucomicrobiaceae</taxon>
        <taxon>Haloferula</taxon>
    </lineage>
</organism>
<dbReference type="Proteomes" id="UP000658278">
    <property type="component" value="Unassembled WGS sequence"/>
</dbReference>
<comment type="caution">
    <text evidence="2">The sequence shown here is derived from an EMBL/GenBank/DDBJ whole genome shotgun (WGS) entry which is preliminary data.</text>
</comment>
<evidence type="ECO:0000256" key="1">
    <source>
        <dbReference type="SAM" id="Phobius"/>
    </source>
</evidence>
<dbReference type="AlphaFoldDB" id="A0A934R928"/>
<dbReference type="EMBL" id="JAENII010000002">
    <property type="protein sequence ID" value="MBK1826165.1"/>
    <property type="molecule type" value="Genomic_DNA"/>
</dbReference>
<evidence type="ECO:0000313" key="3">
    <source>
        <dbReference type="Proteomes" id="UP000658278"/>
    </source>
</evidence>
<reference evidence="2" key="1">
    <citation type="submission" date="2021-01" db="EMBL/GenBank/DDBJ databases">
        <title>Modified the classification status of verrucomicrobia.</title>
        <authorList>
            <person name="Feng X."/>
        </authorList>
    </citation>
    <scope>NUCLEOTIDE SEQUENCE</scope>
    <source>
        <strain evidence="2">KCTC 22201</strain>
    </source>
</reference>
<keyword evidence="1" id="KW-0812">Transmembrane</keyword>
<proteinExistence type="predicted"/>
<keyword evidence="3" id="KW-1185">Reference proteome</keyword>